<dbReference type="PROSITE" id="PS51318">
    <property type="entry name" value="TAT"/>
    <property type="match status" value="1"/>
</dbReference>
<reference evidence="3" key="1">
    <citation type="journal article" date="2019" name="Int. J. Syst. Evol. Microbiol.">
        <title>The Global Catalogue of Microorganisms (GCM) 10K type strain sequencing project: providing services to taxonomists for standard genome sequencing and annotation.</title>
        <authorList>
            <consortium name="The Broad Institute Genomics Platform"/>
            <consortium name="The Broad Institute Genome Sequencing Center for Infectious Disease"/>
            <person name="Wu L."/>
            <person name="Ma J."/>
        </authorList>
    </citation>
    <scope>NUCLEOTIDE SEQUENCE [LARGE SCALE GENOMIC DNA]</scope>
    <source>
        <strain evidence="3">CCUG 61697</strain>
    </source>
</reference>
<comment type="caution">
    <text evidence="2">The sequence shown here is derived from an EMBL/GenBank/DDBJ whole genome shotgun (WGS) entry which is preliminary data.</text>
</comment>
<name>A0ABW3JBP0_9HYPH</name>
<dbReference type="PANTHER" id="PTHR35399">
    <property type="entry name" value="SLR8030 PROTEIN"/>
    <property type="match status" value="1"/>
</dbReference>
<gene>
    <name evidence="2" type="ORF">ACFQ2F_10715</name>
</gene>
<dbReference type="Proteomes" id="UP001597102">
    <property type="component" value="Unassembled WGS sequence"/>
</dbReference>
<dbReference type="Pfam" id="PF05787">
    <property type="entry name" value="PhoX"/>
    <property type="match status" value="1"/>
</dbReference>
<proteinExistence type="predicted"/>
<protein>
    <submittedName>
        <fullName evidence="2">PhoX family protein</fullName>
    </submittedName>
</protein>
<dbReference type="InterPro" id="IPR006311">
    <property type="entry name" value="TAT_signal"/>
</dbReference>
<evidence type="ECO:0000256" key="1">
    <source>
        <dbReference type="SAM" id="MobiDB-lite"/>
    </source>
</evidence>
<dbReference type="EMBL" id="JBHTJO010000001">
    <property type="protein sequence ID" value="MFD0987565.1"/>
    <property type="molecule type" value="Genomic_DNA"/>
</dbReference>
<feature type="compositionally biased region" description="Basic and acidic residues" evidence="1">
    <location>
        <begin position="1"/>
        <end position="13"/>
    </location>
</feature>
<dbReference type="RefSeq" id="WP_379089675.1">
    <property type="nucleotide sequence ID" value="NZ_JBHTJO010000001.1"/>
</dbReference>
<sequence length="671" mass="74107">MAGEDRHRNRSEAFEAQDDIPRSPETGQTLGDVVARRYSRRDVMRGSLGVAAATALFGHKALTSAMANPAPAPSRFDFEEVAAGIDENAHVADGYRKQILLRWGDPIFVDAPDFDPHAQTPEAQLKQFGYNNDYIGFFPLNEDGTRALLCVNHEYTNEEVMFPDLPRQDKDAFFKDMTKRLTEIEMAAHGVTIVEIEKSGEDWVPKLDSAYNRRISPLVTEMRVDGPAAGHDRLKTTADPKAKTILGTLNNCAGGVTPWGTYLTAEENFHGYFWTDDLDSDGEPREGIGGDQVKSYKRYDVPARWYSWGKFHDRFNVDREPNEPNRFGWICEIDPFDAASTPVKHTALGRYRHEGAECILNKDGRAVVYSGDDGKFDYVYRFVSAGTYDRHDRAANMRLLSEGTLSVARFDADGTLRWLPLVHGENGLTEENGFASQADVVIDARLAADTLGATRMDRPEDIQPNEVNGRVYLMLTNNDKRGAGETDAANPRPENLFGHIVEMVPPDGDHAADTYDWSLLVKCGNPHVAEVGALWGPETSESGWFASPDNAAVDADGRLWVATDQGENWKATGKADGLYGLEIEGPGRRTARLFFRCPVGAELCGPCFTPDQQTAFVAVQHPGTDATEDYAPFGRASTFEDPATRWPDFEDGMPPRPSVVAITKKGGGKIG</sequence>
<evidence type="ECO:0000313" key="3">
    <source>
        <dbReference type="Proteomes" id="UP001597102"/>
    </source>
</evidence>
<accession>A0ABW3JBP0</accession>
<dbReference type="SUPFAM" id="SSF63829">
    <property type="entry name" value="Calcium-dependent phosphotriesterase"/>
    <property type="match status" value="1"/>
</dbReference>
<dbReference type="InterPro" id="IPR008557">
    <property type="entry name" value="PhoX"/>
</dbReference>
<organism evidence="2 3">
    <name type="scientific">Methyloligella solikamskensis</name>
    <dbReference type="NCBI Taxonomy" id="1177756"/>
    <lineage>
        <taxon>Bacteria</taxon>
        <taxon>Pseudomonadati</taxon>
        <taxon>Pseudomonadota</taxon>
        <taxon>Alphaproteobacteria</taxon>
        <taxon>Hyphomicrobiales</taxon>
        <taxon>Hyphomicrobiaceae</taxon>
        <taxon>Methyloligella</taxon>
    </lineage>
</organism>
<dbReference type="PANTHER" id="PTHR35399:SF2">
    <property type="entry name" value="DUF839 DOMAIN-CONTAINING PROTEIN"/>
    <property type="match status" value="1"/>
</dbReference>
<keyword evidence="3" id="KW-1185">Reference proteome</keyword>
<feature type="region of interest" description="Disordered" evidence="1">
    <location>
        <begin position="1"/>
        <end position="29"/>
    </location>
</feature>
<evidence type="ECO:0000313" key="2">
    <source>
        <dbReference type="EMBL" id="MFD0987565.1"/>
    </source>
</evidence>